<dbReference type="GO" id="GO:0005524">
    <property type="term" value="F:ATP binding"/>
    <property type="evidence" value="ECO:0007669"/>
    <property type="project" value="UniProtKB-KW"/>
</dbReference>
<keyword evidence="3" id="KW-0418">Kinase</keyword>
<comment type="caution">
    <text evidence="7">The sequence shown here is derived from an EMBL/GenBank/DDBJ whole genome shotgun (WGS) entry which is preliminary data.</text>
</comment>
<dbReference type="InterPro" id="IPR000705">
    <property type="entry name" value="Galactokinase"/>
</dbReference>
<evidence type="ECO:0000256" key="2">
    <source>
        <dbReference type="ARBA" id="ARBA00022741"/>
    </source>
</evidence>
<evidence type="ECO:0000256" key="4">
    <source>
        <dbReference type="ARBA" id="ARBA00022840"/>
    </source>
</evidence>
<reference evidence="7" key="2">
    <citation type="journal article" date="2021" name="PeerJ">
        <title>Extensive microbial diversity within the chicken gut microbiome revealed by metagenomics and culture.</title>
        <authorList>
            <person name="Gilroy R."/>
            <person name="Ravi A."/>
            <person name="Getino M."/>
            <person name="Pursley I."/>
            <person name="Horton D.L."/>
            <person name="Alikhan N.F."/>
            <person name="Baker D."/>
            <person name="Gharbi K."/>
            <person name="Hall N."/>
            <person name="Watson M."/>
            <person name="Adriaenssens E.M."/>
            <person name="Foster-Nyarko E."/>
            <person name="Jarju S."/>
            <person name="Secka A."/>
            <person name="Antonio M."/>
            <person name="Oren A."/>
            <person name="Chaudhuri R.R."/>
            <person name="La Ragione R."/>
            <person name="Hildebrand F."/>
            <person name="Pallen M.J."/>
        </authorList>
    </citation>
    <scope>NUCLEOTIDE SEQUENCE</scope>
    <source>
        <strain evidence="7">23406</strain>
    </source>
</reference>
<comment type="similarity">
    <text evidence="1">Belongs to the GHMP kinase family. GalK subfamily.</text>
</comment>
<keyword evidence="3" id="KW-0808">Transferase</keyword>
<dbReference type="InterPro" id="IPR006206">
    <property type="entry name" value="Mevalonate/galactokinase"/>
</dbReference>
<dbReference type="Proteomes" id="UP000886891">
    <property type="component" value="Unassembled WGS sequence"/>
</dbReference>
<sequence length="419" mass="45335">MFYDKKVLLSNEKFLEAARKMYACSPEQSAARLADLAARHAERFGIEGARVFSSPGRIEVCGNHTDHNNGKVTAAAVSVDTLAVVTPLAERKVKICSLGYPYVEVDVDDLKIDPNEEGTSAALIRGVLKGMQERGYAVGGFAATMTSNVCKGAGMSSSASYEVLIAEIVNVLYNGGKAGAVEKAQIAQFAENVYFGKPSGLMDQSAIALGGISYIDFRDTKNPEVRKLDWKFDDVSVVVINCGGDHCDLTPQYAAIRTEMEMIAAHFGKEKLRFVEKADFYAAIPALIGKYKGRAILRAMHFFEENDRVDALVDAIDRGDEATALSLITASGKSSLEKLQNLYAEGDNSEPIPLALAIASEFDGVKAYRVHGGGFAGTILTFIAREKEKAFCDYMAKLYGAESVFPVRIREAGGTEILL</sequence>
<dbReference type="InterPro" id="IPR014721">
    <property type="entry name" value="Ribsml_uS5_D2-typ_fold_subgr"/>
</dbReference>
<dbReference type="Gene3D" id="3.30.230.10">
    <property type="match status" value="1"/>
</dbReference>
<reference evidence="7" key="1">
    <citation type="submission" date="2020-10" db="EMBL/GenBank/DDBJ databases">
        <authorList>
            <person name="Gilroy R."/>
        </authorList>
    </citation>
    <scope>NUCLEOTIDE SEQUENCE</scope>
    <source>
        <strain evidence="7">23406</strain>
    </source>
</reference>
<protein>
    <submittedName>
        <fullName evidence="7">Galactokinase</fullName>
    </submittedName>
</protein>
<dbReference type="SUPFAM" id="SSF54211">
    <property type="entry name" value="Ribosomal protein S5 domain 2-like"/>
    <property type="match status" value="1"/>
</dbReference>
<dbReference type="Gene3D" id="3.30.70.890">
    <property type="entry name" value="GHMP kinase, C-terminal domain"/>
    <property type="match status" value="1"/>
</dbReference>
<dbReference type="InterPro" id="IPR019539">
    <property type="entry name" value="GalKase_N"/>
</dbReference>
<organism evidence="7 8">
    <name type="scientific">Candidatus Stercoripulliclostridium merdipullorum</name>
    <dbReference type="NCBI Taxonomy" id="2840952"/>
    <lineage>
        <taxon>Bacteria</taxon>
        <taxon>Bacillati</taxon>
        <taxon>Bacillota</taxon>
        <taxon>Clostridia</taxon>
        <taxon>Eubacteriales</taxon>
        <taxon>Candidatus Stercoripulliclostridium</taxon>
    </lineage>
</organism>
<dbReference type="Pfam" id="PF10509">
    <property type="entry name" value="GalKase_gal_bdg"/>
    <property type="match status" value="1"/>
</dbReference>
<dbReference type="InterPro" id="IPR036554">
    <property type="entry name" value="GHMP_kinase_C_sf"/>
</dbReference>
<dbReference type="PANTHER" id="PTHR10457">
    <property type="entry name" value="MEVALONATE KINASE/GALACTOKINASE"/>
    <property type="match status" value="1"/>
</dbReference>
<dbReference type="GO" id="GO:0006012">
    <property type="term" value="P:galactose metabolic process"/>
    <property type="evidence" value="ECO:0007669"/>
    <property type="project" value="InterPro"/>
</dbReference>
<dbReference type="InterPro" id="IPR006204">
    <property type="entry name" value="GHMP_kinase_N_dom"/>
</dbReference>
<dbReference type="GO" id="GO:0004335">
    <property type="term" value="F:galactokinase activity"/>
    <property type="evidence" value="ECO:0007669"/>
    <property type="project" value="InterPro"/>
</dbReference>
<evidence type="ECO:0000259" key="6">
    <source>
        <dbReference type="Pfam" id="PF10509"/>
    </source>
</evidence>
<gene>
    <name evidence="7" type="ORF">IAB14_01085</name>
</gene>
<proteinExistence type="inferred from homology"/>
<dbReference type="PANTHER" id="PTHR10457:SF7">
    <property type="entry name" value="GALACTOKINASE-RELATED"/>
    <property type="match status" value="1"/>
</dbReference>
<dbReference type="GO" id="GO:0005829">
    <property type="term" value="C:cytosol"/>
    <property type="evidence" value="ECO:0007669"/>
    <property type="project" value="TreeGrafter"/>
</dbReference>
<dbReference type="PIRSF" id="PIRSF000530">
    <property type="entry name" value="Galactokinase"/>
    <property type="match status" value="1"/>
</dbReference>
<evidence type="ECO:0000256" key="1">
    <source>
        <dbReference type="ARBA" id="ARBA00006566"/>
    </source>
</evidence>
<dbReference type="Pfam" id="PF00288">
    <property type="entry name" value="GHMP_kinases_N"/>
    <property type="match status" value="1"/>
</dbReference>
<evidence type="ECO:0000313" key="8">
    <source>
        <dbReference type="Proteomes" id="UP000886891"/>
    </source>
</evidence>
<name>A0A9D1NB78_9FIRM</name>
<feature type="domain" description="GHMP kinase N-terminal" evidence="5">
    <location>
        <begin position="123"/>
        <end position="211"/>
    </location>
</feature>
<feature type="domain" description="Galactokinase N-terminal" evidence="6">
    <location>
        <begin position="39"/>
        <end position="87"/>
    </location>
</feature>
<dbReference type="PRINTS" id="PR00473">
    <property type="entry name" value="GALCTOKINASE"/>
</dbReference>
<keyword evidence="4" id="KW-0067">ATP-binding</keyword>
<evidence type="ECO:0000313" key="7">
    <source>
        <dbReference type="EMBL" id="HIU99690.1"/>
    </source>
</evidence>
<dbReference type="AlphaFoldDB" id="A0A9D1NB78"/>
<evidence type="ECO:0000259" key="5">
    <source>
        <dbReference type="Pfam" id="PF00288"/>
    </source>
</evidence>
<dbReference type="SUPFAM" id="SSF55060">
    <property type="entry name" value="GHMP Kinase, C-terminal domain"/>
    <property type="match status" value="1"/>
</dbReference>
<dbReference type="InterPro" id="IPR020568">
    <property type="entry name" value="Ribosomal_Su5_D2-typ_SF"/>
</dbReference>
<accession>A0A9D1NB78</accession>
<dbReference type="PRINTS" id="PR00959">
    <property type="entry name" value="MEVGALKINASE"/>
</dbReference>
<evidence type="ECO:0000256" key="3">
    <source>
        <dbReference type="ARBA" id="ARBA00022777"/>
    </source>
</evidence>
<keyword evidence="2" id="KW-0547">Nucleotide-binding</keyword>
<dbReference type="EMBL" id="DVOH01000011">
    <property type="protein sequence ID" value="HIU99690.1"/>
    <property type="molecule type" value="Genomic_DNA"/>
</dbReference>